<proteinExistence type="predicted"/>
<dbReference type="InterPro" id="IPR021207">
    <property type="entry name" value="Integr_conj_element_PFL4705"/>
</dbReference>
<reference evidence="2 3" key="1">
    <citation type="submission" date="2014-10" db="EMBL/GenBank/DDBJ databases">
        <title>Genome sequence of Erwinia typographi M043b.</title>
        <authorList>
            <person name="Chan K.-G."/>
            <person name="Tan W.-S."/>
        </authorList>
    </citation>
    <scope>NUCLEOTIDE SEQUENCE [LARGE SCALE GENOMIC DNA]</scope>
    <source>
        <strain evidence="2 3">M043b</strain>
    </source>
</reference>
<evidence type="ECO:0000313" key="2">
    <source>
        <dbReference type="EMBL" id="KGT93889.1"/>
    </source>
</evidence>
<feature type="compositionally biased region" description="Polar residues" evidence="1">
    <location>
        <begin position="135"/>
        <end position="147"/>
    </location>
</feature>
<dbReference type="eggNOG" id="COG1842">
    <property type="taxonomic scope" value="Bacteria"/>
</dbReference>
<gene>
    <name evidence="2" type="ORF">NG99_11270</name>
</gene>
<keyword evidence="3" id="KW-1185">Reference proteome</keyword>
<dbReference type="AlphaFoldDB" id="A0A0A3Z7Z6"/>
<comment type="caution">
    <text evidence="2">The sequence shown here is derived from an EMBL/GenBank/DDBJ whole genome shotgun (WGS) entry which is preliminary data.</text>
</comment>
<dbReference type="NCBIfam" id="TIGR03752">
    <property type="entry name" value="conj_TIGR03752"/>
    <property type="match status" value="1"/>
</dbReference>
<feature type="compositionally biased region" description="Polar residues" evidence="1">
    <location>
        <begin position="186"/>
        <end position="197"/>
    </location>
</feature>
<dbReference type="STRING" id="371042.NG99_11270"/>
<name>A0A0A3Z7Z6_9GAMM</name>
<protein>
    <submittedName>
        <fullName evidence="2">Bacterial conjugation TrbI-like family protein</fullName>
    </submittedName>
</protein>
<dbReference type="Proteomes" id="UP000030351">
    <property type="component" value="Unassembled WGS sequence"/>
</dbReference>
<accession>A0A0A3Z7Z6</accession>
<feature type="region of interest" description="Disordered" evidence="1">
    <location>
        <begin position="334"/>
        <end position="360"/>
    </location>
</feature>
<evidence type="ECO:0000313" key="3">
    <source>
        <dbReference type="Proteomes" id="UP000030351"/>
    </source>
</evidence>
<organism evidence="2 3">
    <name type="scientific">Erwinia typographi</name>
    <dbReference type="NCBI Taxonomy" id="371042"/>
    <lineage>
        <taxon>Bacteria</taxon>
        <taxon>Pseudomonadati</taxon>
        <taxon>Pseudomonadota</taxon>
        <taxon>Gammaproteobacteria</taxon>
        <taxon>Enterobacterales</taxon>
        <taxon>Erwiniaceae</taxon>
        <taxon>Erwinia</taxon>
    </lineage>
</organism>
<evidence type="ECO:0000256" key="1">
    <source>
        <dbReference type="SAM" id="MobiDB-lite"/>
    </source>
</evidence>
<dbReference type="OrthoDB" id="7061550at2"/>
<feature type="region of interest" description="Disordered" evidence="1">
    <location>
        <begin position="132"/>
        <end position="209"/>
    </location>
</feature>
<dbReference type="EMBL" id="JRUQ01000032">
    <property type="protein sequence ID" value="KGT93889.1"/>
    <property type="molecule type" value="Genomic_DNA"/>
</dbReference>
<sequence>MQIKSNTLVKVLVPVFLLAGVAVGMKSCSIKNETEKTSATPEKPKALADLTPAELKALGVEGDTPEDTLRTLVGTLKTIRGKQETLDRQNLDLVKENERLRTRNQNVARQVNEAVSNYQKIAEDRRQQLQQEQQSLTSKVQELSNQLAKRMASDKQEQNNSDIPLGLGLDDVASGSTSDGVMWVSPSDQRSSGTDAGSTAADGKSTMSGFPTSFLGDNALSKSKSNYEQKVKGYSNSQKEEESTEPVYTLPENSTLIGSKGMTALLGRVPINGTVTDPYPFKVLIGRENLTANGIDLPDVEGAIVSGTASGDWTLSCVRGQVNSITFVFSDGRVRTLPRPDTNGKSNGQDGGKKQDGGIGWISDEAGIPCISGTRKSNASTYLPTLFALSGAAAAGEALNENQRTGQTNAYGGVTSTLTGDAGQAAMGKAIAGGVGDVSEWVKQRYGQTFDAVYVPPGASLAVHITQQLAIDYEDKGRKVRYDFSVPGNAVRIGLD</sequence>
<dbReference type="RefSeq" id="WP_034892362.1">
    <property type="nucleotide sequence ID" value="NZ_JRUQ01000032.1"/>
</dbReference>